<reference evidence="3" key="1">
    <citation type="journal article" date="2019" name="Int. J. Syst. Evol. Microbiol.">
        <title>The Global Catalogue of Microorganisms (GCM) 10K type strain sequencing project: providing services to taxonomists for standard genome sequencing and annotation.</title>
        <authorList>
            <consortium name="The Broad Institute Genomics Platform"/>
            <consortium name="The Broad Institute Genome Sequencing Center for Infectious Disease"/>
            <person name="Wu L."/>
            <person name="Ma J."/>
        </authorList>
    </citation>
    <scope>NUCLEOTIDE SEQUENCE [LARGE SCALE GENOMIC DNA]</scope>
    <source>
        <strain evidence="3">JCM 17759</strain>
    </source>
</reference>
<evidence type="ECO:0000313" key="2">
    <source>
        <dbReference type="EMBL" id="GAA4467717.1"/>
    </source>
</evidence>
<protein>
    <submittedName>
        <fullName evidence="2">Uncharacterized protein</fullName>
    </submittedName>
</protein>
<comment type="caution">
    <text evidence="2">The sequence shown here is derived from an EMBL/GenBank/DDBJ whole genome shotgun (WGS) entry which is preliminary data.</text>
</comment>
<evidence type="ECO:0000313" key="3">
    <source>
        <dbReference type="Proteomes" id="UP001500840"/>
    </source>
</evidence>
<keyword evidence="3" id="KW-1185">Reference proteome</keyword>
<accession>A0ABP8NLP5</accession>
<proteinExistence type="predicted"/>
<gene>
    <name evidence="2" type="ORF">GCM10023156_58020</name>
</gene>
<sequence length="93" mass="9834">MTIDSFSVQSSEGVPPNAAGHCQANVSRVRVVRSYTLGTTKVGCGFASREKWTVRQNMPATLLAFPAWSLARLPPNAVYFGSGTARGLSGCGE</sequence>
<dbReference type="Proteomes" id="UP001500840">
    <property type="component" value="Unassembled WGS sequence"/>
</dbReference>
<organism evidence="2 3">
    <name type="scientific">Novipirellula rosea</name>
    <dbReference type="NCBI Taxonomy" id="1031540"/>
    <lineage>
        <taxon>Bacteria</taxon>
        <taxon>Pseudomonadati</taxon>
        <taxon>Planctomycetota</taxon>
        <taxon>Planctomycetia</taxon>
        <taxon>Pirellulales</taxon>
        <taxon>Pirellulaceae</taxon>
        <taxon>Novipirellula</taxon>
    </lineage>
</organism>
<feature type="compositionally biased region" description="Polar residues" evidence="1">
    <location>
        <begin position="1"/>
        <end position="12"/>
    </location>
</feature>
<name>A0ABP8NLP5_9BACT</name>
<dbReference type="EMBL" id="BAABGA010000090">
    <property type="protein sequence ID" value="GAA4467717.1"/>
    <property type="molecule type" value="Genomic_DNA"/>
</dbReference>
<evidence type="ECO:0000256" key="1">
    <source>
        <dbReference type="SAM" id="MobiDB-lite"/>
    </source>
</evidence>
<feature type="region of interest" description="Disordered" evidence="1">
    <location>
        <begin position="1"/>
        <end position="20"/>
    </location>
</feature>